<organism evidence="4 5">
    <name type="scientific">Actinocatenispora rupis</name>
    <dbReference type="NCBI Taxonomy" id="519421"/>
    <lineage>
        <taxon>Bacteria</taxon>
        <taxon>Bacillati</taxon>
        <taxon>Actinomycetota</taxon>
        <taxon>Actinomycetes</taxon>
        <taxon>Micromonosporales</taxon>
        <taxon>Micromonosporaceae</taxon>
        <taxon>Actinocatenispora</taxon>
    </lineage>
</organism>
<feature type="region of interest" description="Disordered" evidence="1">
    <location>
        <begin position="1"/>
        <end position="20"/>
    </location>
</feature>
<dbReference type="AlphaFoldDB" id="A0A8J3NEZ7"/>
<dbReference type="Pfam" id="PF10756">
    <property type="entry name" value="bPH_6"/>
    <property type="match status" value="1"/>
</dbReference>
<evidence type="ECO:0000313" key="5">
    <source>
        <dbReference type="Proteomes" id="UP000612808"/>
    </source>
</evidence>
<sequence>MEPFDVRPASPSVPAAPVGPTPAPPADGVYRWRIRPLGTVLKGIGAVLFLAAGVWAAADRVALAVGVAGFVVLAALAVRDLVAGVPLAADATGVRVRTGFAGHRHIPWDEVERVRVDRRSRLGVRTEAVEIDCDTELYLFSANQLGGTPCADVVGRLAALRSGVAEDLRGSADGEQDEDQQ</sequence>
<reference evidence="4" key="1">
    <citation type="submission" date="2021-01" db="EMBL/GenBank/DDBJ databases">
        <title>Whole genome shotgun sequence of Actinocatenispora rupis NBRC 107355.</title>
        <authorList>
            <person name="Komaki H."/>
            <person name="Tamura T."/>
        </authorList>
    </citation>
    <scope>NUCLEOTIDE SEQUENCE</scope>
    <source>
        <strain evidence="4">NBRC 107355</strain>
    </source>
</reference>
<dbReference type="Proteomes" id="UP000612808">
    <property type="component" value="Unassembled WGS sequence"/>
</dbReference>
<proteinExistence type="predicted"/>
<accession>A0A8J3NEZ7</accession>
<gene>
    <name evidence="4" type="ORF">Aru02nite_40730</name>
</gene>
<dbReference type="EMBL" id="BOMB01000023">
    <property type="protein sequence ID" value="GID13184.1"/>
    <property type="molecule type" value="Genomic_DNA"/>
</dbReference>
<feature type="transmembrane region" description="Helical" evidence="2">
    <location>
        <begin position="64"/>
        <end position="89"/>
    </location>
</feature>
<feature type="transmembrane region" description="Helical" evidence="2">
    <location>
        <begin position="40"/>
        <end position="58"/>
    </location>
</feature>
<dbReference type="RefSeq" id="WP_203659956.1">
    <property type="nucleotide sequence ID" value="NZ_BAAAZM010000007.1"/>
</dbReference>
<dbReference type="InterPro" id="IPR019692">
    <property type="entry name" value="CFP-6_PH"/>
</dbReference>
<protein>
    <recommendedName>
        <fullName evidence="3">Low molecular weight protein antigen 6 PH domain-containing protein</fullName>
    </recommendedName>
</protein>
<evidence type="ECO:0000256" key="1">
    <source>
        <dbReference type="SAM" id="MobiDB-lite"/>
    </source>
</evidence>
<comment type="caution">
    <text evidence="4">The sequence shown here is derived from an EMBL/GenBank/DDBJ whole genome shotgun (WGS) entry which is preliminary data.</text>
</comment>
<keyword evidence="2" id="KW-1133">Transmembrane helix</keyword>
<feature type="domain" description="Low molecular weight protein antigen 6 PH" evidence="3">
    <location>
        <begin position="87"/>
        <end position="161"/>
    </location>
</feature>
<keyword evidence="5" id="KW-1185">Reference proteome</keyword>
<evidence type="ECO:0000259" key="3">
    <source>
        <dbReference type="Pfam" id="PF10756"/>
    </source>
</evidence>
<evidence type="ECO:0000256" key="2">
    <source>
        <dbReference type="SAM" id="Phobius"/>
    </source>
</evidence>
<name>A0A8J3NEZ7_9ACTN</name>
<keyword evidence="2" id="KW-0472">Membrane</keyword>
<evidence type="ECO:0000313" key="4">
    <source>
        <dbReference type="EMBL" id="GID13184.1"/>
    </source>
</evidence>
<keyword evidence="2" id="KW-0812">Transmembrane</keyword>